<reference evidence="2" key="1">
    <citation type="submission" date="2018-06" db="EMBL/GenBank/DDBJ databases">
        <authorList>
            <person name="Zhirakovskaya E."/>
        </authorList>
    </citation>
    <scope>NUCLEOTIDE SEQUENCE</scope>
</reference>
<feature type="domain" description="H repeat-associated protein N-terminal" evidence="1">
    <location>
        <begin position="12"/>
        <end position="80"/>
    </location>
</feature>
<evidence type="ECO:0000259" key="1">
    <source>
        <dbReference type="Pfam" id="PF13808"/>
    </source>
</evidence>
<organism evidence="2">
    <name type="scientific">hydrothermal vent metagenome</name>
    <dbReference type="NCBI Taxonomy" id="652676"/>
    <lineage>
        <taxon>unclassified sequences</taxon>
        <taxon>metagenomes</taxon>
        <taxon>ecological metagenomes</taxon>
    </lineage>
</organism>
<gene>
    <name evidence="2" type="ORF">MNBD_UNCLBAC01-500</name>
</gene>
<evidence type="ECO:0000313" key="2">
    <source>
        <dbReference type="EMBL" id="VAX35687.1"/>
    </source>
</evidence>
<name>A0A3B1E1R5_9ZZZZ</name>
<sequence>MPKKELAEGIKKHFSIIKDPRVKNRTEHKLIDVIVITICAVISTADTWEDIELYGKTKYEWFKKFLELPNGIPSHDTFNR</sequence>
<dbReference type="InterPro" id="IPR051698">
    <property type="entry name" value="Transposase_11-like"/>
</dbReference>
<feature type="non-terminal residue" evidence="2">
    <location>
        <position position="80"/>
    </location>
</feature>
<dbReference type="Pfam" id="PF13808">
    <property type="entry name" value="DDE_Tnp_1_assoc"/>
    <property type="match status" value="1"/>
</dbReference>
<dbReference type="InterPro" id="IPR032806">
    <property type="entry name" value="YbfD_N"/>
</dbReference>
<protein>
    <submittedName>
        <fullName evidence="2">Mobile element protein</fullName>
    </submittedName>
</protein>
<dbReference type="AlphaFoldDB" id="A0A3B1E1R5"/>
<proteinExistence type="predicted"/>
<dbReference type="EMBL" id="UOGJ01000071">
    <property type="protein sequence ID" value="VAX35687.1"/>
    <property type="molecule type" value="Genomic_DNA"/>
</dbReference>
<dbReference type="PANTHER" id="PTHR30298:SF0">
    <property type="entry name" value="PROTEIN YBFL-RELATED"/>
    <property type="match status" value="1"/>
</dbReference>
<accession>A0A3B1E1R5</accession>
<dbReference type="PANTHER" id="PTHR30298">
    <property type="entry name" value="H REPEAT-ASSOCIATED PREDICTED TRANSPOSASE"/>
    <property type="match status" value="1"/>
</dbReference>